<sequence>MLVPVGWHVIGTTRSARRKDAIAAQGVTPLQWSGDELDDNLAEALGRATHLLTSVSPGDDGDPVLNAMAGALAQARHLHWAGYLSTIGVYGDRCGDWVDEETAPDGTSARAKARIKAEAAWQELAAAAGWPLHVFRLAGIYGPGRGPFEKLRRGTAQSIIKPGQVFSRIHADDIGRVLLASINADRPSTVYNVCDDAPAPPQDVIGHAARLLGMEPPPPVRFEDADLSPMARSFYADSKRVHNDRIKRDLGVELLYPDYQSGLAAILRDEGG</sequence>
<dbReference type="CDD" id="cd05266">
    <property type="entry name" value="SDR_a4"/>
    <property type="match status" value="1"/>
</dbReference>
<dbReference type="EMBL" id="FNOM01000004">
    <property type="protein sequence ID" value="SDW91436.1"/>
    <property type="molecule type" value="Genomic_DNA"/>
</dbReference>
<evidence type="ECO:0000256" key="1">
    <source>
        <dbReference type="ARBA" id="ARBA00023027"/>
    </source>
</evidence>
<dbReference type="Gene3D" id="3.40.50.720">
    <property type="entry name" value="NAD(P)-binding Rossmann-like Domain"/>
    <property type="match status" value="1"/>
</dbReference>
<reference evidence="2 3" key="1">
    <citation type="submission" date="2016-10" db="EMBL/GenBank/DDBJ databases">
        <authorList>
            <person name="de Groot N.N."/>
        </authorList>
    </citation>
    <scope>NUCLEOTIDE SEQUENCE [LARGE SCALE GENOMIC DNA]</scope>
    <source>
        <strain evidence="2 3">CGMCC 1.8894</strain>
    </source>
</reference>
<proteinExistence type="predicted"/>
<dbReference type="InterPro" id="IPR036291">
    <property type="entry name" value="NAD(P)-bd_dom_sf"/>
</dbReference>
<dbReference type="Proteomes" id="UP000198539">
    <property type="component" value="Unassembled WGS sequence"/>
</dbReference>
<gene>
    <name evidence="2" type="ORF">SAMN04488238_104170</name>
</gene>
<keyword evidence="3" id="KW-1185">Reference proteome</keyword>
<evidence type="ECO:0000313" key="2">
    <source>
        <dbReference type="EMBL" id="SDW91436.1"/>
    </source>
</evidence>
<name>A0A1H2XFA4_9RHOB</name>
<keyword evidence="1" id="KW-0520">NAD</keyword>
<organism evidence="2 3">
    <name type="scientific">Roseicitreum antarcticum</name>
    <dbReference type="NCBI Taxonomy" id="564137"/>
    <lineage>
        <taxon>Bacteria</taxon>
        <taxon>Pseudomonadati</taxon>
        <taxon>Pseudomonadota</taxon>
        <taxon>Alphaproteobacteria</taxon>
        <taxon>Rhodobacterales</taxon>
        <taxon>Paracoccaceae</taxon>
        <taxon>Roseicitreum</taxon>
    </lineage>
</organism>
<accession>A0A1H2XFA4</accession>
<dbReference type="PANTHER" id="PTHR43574">
    <property type="entry name" value="EPIMERASE-RELATED"/>
    <property type="match status" value="1"/>
</dbReference>
<dbReference type="AlphaFoldDB" id="A0A1H2XFA4"/>
<dbReference type="STRING" id="564137.SAMN04488238_104170"/>
<protein>
    <submittedName>
        <fullName evidence="2">Nucleoside-diphosphate-sugar epimerase</fullName>
    </submittedName>
</protein>
<dbReference type="SUPFAM" id="SSF51735">
    <property type="entry name" value="NAD(P)-binding Rossmann-fold domains"/>
    <property type="match status" value="1"/>
</dbReference>
<evidence type="ECO:0000313" key="3">
    <source>
        <dbReference type="Proteomes" id="UP000198539"/>
    </source>
</evidence>